<protein>
    <submittedName>
        <fullName evidence="2">Uncharacterized protein</fullName>
    </submittedName>
</protein>
<evidence type="ECO:0000256" key="1">
    <source>
        <dbReference type="SAM" id="MobiDB-lite"/>
    </source>
</evidence>
<dbReference type="Proteomes" id="UP001519460">
    <property type="component" value="Unassembled WGS sequence"/>
</dbReference>
<organism evidence="2 3">
    <name type="scientific">Batillaria attramentaria</name>
    <dbReference type="NCBI Taxonomy" id="370345"/>
    <lineage>
        <taxon>Eukaryota</taxon>
        <taxon>Metazoa</taxon>
        <taxon>Spiralia</taxon>
        <taxon>Lophotrochozoa</taxon>
        <taxon>Mollusca</taxon>
        <taxon>Gastropoda</taxon>
        <taxon>Caenogastropoda</taxon>
        <taxon>Sorbeoconcha</taxon>
        <taxon>Cerithioidea</taxon>
        <taxon>Batillariidae</taxon>
        <taxon>Batillaria</taxon>
    </lineage>
</organism>
<dbReference type="EMBL" id="JACVVK020000476">
    <property type="protein sequence ID" value="KAK7471855.1"/>
    <property type="molecule type" value="Genomic_DNA"/>
</dbReference>
<evidence type="ECO:0000313" key="2">
    <source>
        <dbReference type="EMBL" id="KAK7471855.1"/>
    </source>
</evidence>
<comment type="caution">
    <text evidence="2">The sequence shown here is derived from an EMBL/GenBank/DDBJ whole genome shotgun (WGS) entry which is preliminary data.</text>
</comment>
<proteinExistence type="predicted"/>
<evidence type="ECO:0000313" key="3">
    <source>
        <dbReference type="Proteomes" id="UP001519460"/>
    </source>
</evidence>
<sequence length="440" mass="49516">MLEHIRANSNLGHFDDVAQTVKTTADSRIDATIILADSTKHSHQSAEWTAQVVAASLSTSVWQKDRVKYCVKWGVKYGVKCGVKYGVIFADPRSCSVCSDVASRHHFVFRHVLKLEANKVGNMKDALCRCLQDFYKTINALMNDCGGLACLHLCQLCPMYLLDEVIDERLTTLIANDTPFEDNFERHIVDDRHIVYRVKPADYPAVSTLSFNSPIATNRDLLEPTQGQIRRIMQKVSTQRALNTPYNGDEEDKYPSSPILKYQQPVDLYPSCRVHLHGVDPSALHTVDDYGEAIAKYWWDELKLSHYIAALAKHQRGGSVYLGITEEKLPPSKAWKPVDDLDLGMVFQTKLKVWQDVEPGKQRVFYLAEDADVPESCAQPAGRYICQGRPTIGQATKIPTRRTAAADQERHEVGPRIPRRPPDPDILSLGARRALRTMCG</sequence>
<reference evidence="2 3" key="1">
    <citation type="journal article" date="2023" name="Sci. Data">
        <title>Genome assembly of the Korean intertidal mud-creeper Batillaria attramentaria.</title>
        <authorList>
            <person name="Patra A.K."/>
            <person name="Ho P.T."/>
            <person name="Jun S."/>
            <person name="Lee S.J."/>
            <person name="Kim Y."/>
            <person name="Won Y.J."/>
        </authorList>
    </citation>
    <scope>NUCLEOTIDE SEQUENCE [LARGE SCALE GENOMIC DNA]</scope>
    <source>
        <strain evidence="2">Wonlab-2016</strain>
    </source>
</reference>
<gene>
    <name evidence="2" type="ORF">BaRGS_00035514</name>
</gene>
<keyword evidence="3" id="KW-1185">Reference proteome</keyword>
<accession>A0ABD0JE73</accession>
<feature type="region of interest" description="Disordered" evidence="1">
    <location>
        <begin position="401"/>
        <end position="424"/>
    </location>
</feature>
<name>A0ABD0JE73_9CAEN</name>
<dbReference type="AlphaFoldDB" id="A0ABD0JE73"/>